<reference evidence="2" key="1">
    <citation type="journal article" date="2012" name="J. Bacteriol.">
        <title>Genome sequences of type strains of seven species of the marine bacterium Pseudoalteromonas.</title>
        <authorList>
            <person name="Xie B.B."/>
            <person name="Shu Y.L."/>
            <person name="Qin Q.L."/>
            <person name="Rong J.C."/>
            <person name="Zhang X.Y."/>
            <person name="Chen X.L."/>
            <person name="Shi M."/>
            <person name="He H.L."/>
            <person name="Zhou B.C."/>
            <person name="Zhang Y.Z."/>
        </authorList>
    </citation>
    <scope>NUCLEOTIDE SEQUENCE [LARGE SCALE GENOMIC DNA]</scope>
    <source>
        <strain evidence="2">NCIMB 2128</strain>
    </source>
</reference>
<protein>
    <recommendedName>
        <fullName evidence="1">Anhydro-N-acetylmuramic acid kinase</fullName>
        <ecNumber evidence="1">2.7.1.170</ecNumber>
    </recommendedName>
    <alternativeName>
        <fullName evidence="1">AnhMurNAc kinase</fullName>
    </alternativeName>
</protein>
<dbReference type="GO" id="GO:0016301">
    <property type="term" value="F:kinase activity"/>
    <property type="evidence" value="ECO:0007669"/>
    <property type="project" value="UniProtKB-KW"/>
</dbReference>
<dbReference type="PANTHER" id="PTHR30605">
    <property type="entry name" value="ANHYDRO-N-ACETYLMURAMIC ACID KINASE"/>
    <property type="match status" value="1"/>
</dbReference>
<comment type="function">
    <text evidence="1">Catalyzes the specific phosphorylation of 1,6-anhydro-N-acetylmuramic acid (anhMurNAc) with the simultaneous cleavage of the 1,6-anhydro ring, generating MurNAc-6-P. Is required for the utilization of anhMurNAc either imported from the medium or derived from its own cell wall murein, and thus plays a role in cell wall recycling.</text>
</comment>
<comment type="caution">
    <text evidence="2">The sequence shown here is derived from an EMBL/GenBank/DDBJ whole genome shotgun (WGS) entry which is preliminary data.</text>
</comment>
<feature type="binding site" evidence="1">
    <location>
        <begin position="73"/>
        <end position="80"/>
    </location>
    <ligand>
        <name>ATP</name>
        <dbReference type="ChEBI" id="CHEBI:30616"/>
    </ligand>
</feature>
<dbReference type="NCBIfam" id="NF007149">
    <property type="entry name" value="PRK09585.3-4"/>
    <property type="match status" value="1"/>
</dbReference>
<evidence type="ECO:0000313" key="3">
    <source>
        <dbReference type="Proteomes" id="UP000016534"/>
    </source>
</evidence>
<reference evidence="2" key="2">
    <citation type="submission" date="2013-04" db="EMBL/GenBank/DDBJ databases">
        <title>Genome sequence of Pseudoalteromonas undina.</title>
        <authorList>
            <person name="Xie B.-B."/>
            <person name="Rong J.-C."/>
            <person name="Qin Q.-L."/>
            <person name="Shu Y.-L."/>
            <person name="Zhang Y.-Z."/>
        </authorList>
    </citation>
    <scope>NUCLEOTIDE SEQUENCE</scope>
    <source>
        <strain evidence="2">NCIMB 2128</strain>
    </source>
</reference>
<comment type="pathway">
    <text evidence="1">Amino-sugar metabolism; 1,6-anhydro-N-acetylmuramate degradation.</text>
</comment>
<dbReference type="Pfam" id="PF03702">
    <property type="entry name" value="AnmK"/>
    <property type="match status" value="1"/>
</dbReference>
<accession>A0ABN0NI20</accession>
<dbReference type="CDD" id="cd24050">
    <property type="entry name" value="ASKHA_NBD_ANMK"/>
    <property type="match status" value="1"/>
</dbReference>
<dbReference type="InterPro" id="IPR005338">
    <property type="entry name" value="Anhydro_N_Ac-Mur_kinase"/>
</dbReference>
<dbReference type="HAMAP" id="MF_01270">
    <property type="entry name" value="AnhMurNAc_kinase"/>
    <property type="match status" value="1"/>
</dbReference>
<keyword evidence="3" id="KW-1185">Reference proteome</keyword>
<keyword evidence="1" id="KW-0547">Nucleotide-binding</keyword>
<evidence type="ECO:0000256" key="1">
    <source>
        <dbReference type="HAMAP-Rule" id="MF_01270"/>
    </source>
</evidence>
<evidence type="ECO:0000313" key="2">
    <source>
        <dbReference type="EMBL" id="ERG61060.1"/>
    </source>
</evidence>
<keyword evidence="1" id="KW-0067">ATP-binding</keyword>
<keyword evidence="1" id="KW-0119">Carbohydrate metabolism</keyword>
<dbReference type="Proteomes" id="UP000016534">
    <property type="component" value="Unassembled WGS sequence"/>
</dbReference>
<organism evidence="2 3">
    <name type="scientific">Pseudoalteromonas undina</name>
    <dbReference type="NCBI Taxonomy" id="43660"/>
    <lineage>
        <taxon>Bacteria</taxon>
        <taxon>Pseudomonadati</taxon>
        <taxon>Pseudomonadota</taxon>
        <taxon>Gammaproteobacteria</taxon>
        <taxon>Alteromonadales</taxon>
        <taxon>Pseudoalteromonadaceae</taxon>
        <taxon>Pseudoalteromonas</taxon>
    </lineage>
</organism>
<comment type="pathway">
    <text evidence="1">Cell wall biogenesis; peptidoglycan recycling.</text>
</comment>
<dbReference type="SUPFAM" id="SSF53067">
    <property type="entry name" value="Actin-like ATPase domain"/>
    <property type="match status" value="1"/>
</dbReference>
<proteinExistence type="inferred from homology"/>
<gene>
    <name evidence="1 2" type="primary">anmK</name>
    <name evidence="2" type="ORF">PUND_08109</name>
</gene>
<keyword evidence="1" id="KW-0808">Transferase</keyword>
<dbReference type="PANTHER" id="PTHR30605:SF0">
    <property type="entry name" value="ANHYDRO-N-ACETYLMURAMIC ACID KINASE"/>
    <property type="match status" value="1"/>
</dbReference>
<sequence>MSLLLSANNLASFKRLNNEKQFIKIKVYTGITLLKTLLKCKKHPDRVSMHPHIEALYNSAKKPSRLIIGLMSGTSLDGLDVALCKITGAGLHTQIEVLNFITVEYNDEYKTKIKQVFAKRECDLEVLTLLHPWVGKLHGAMVNQCLITWGIDPASIDAIASHGQTIYHCPQSQHNHHDFKHGTLQIGDSDQIAVTTGITTVGDFRQKHIAAGGEGAPLAVYGDYLFFASPDENRILLNMGGIANLTFLPKSGDASSVFSSDIGPGNTIMDAYVQYYFKGMHYDEGAKLAKAGKVNVILLKALSDNAFFKLPLPKTTGPEVFNLALLRAAQAQTATQDLSHEDVLATLNALSATTIARALNDCAKGVQNCVVYASGGGIHNPLLMEQLLIHCPNIKAFKNTDDLGVHPDAKEAVLFAILANECLAGQRQSAKNKRGGILDITMGKVSFAD</sequence>
<dbReference type="EMBL" id="AHCF02000017">
    <property type="protein sequence ID" value="ERG61060.1"/>
    <property type="molecule type" value="Genomic_DNA"/>
</dbReference>
<name>A0ABN0NI20_9GAMM</name>
<comment type="catalytic activity">
    <reaction evidence="1">
        <text>1,6-anhydro-N-acetyl-beta-muramate + ATP + H2O = N-acetyl-D-muramate 6-phosphate + ADP + H(+)</text>
        <dbReference type="Rhea" id="RHEA:24952"/>
        <dbReference type="ChEBI" id="CHEBI:15377"/>
        <dbReference type="ChEBI" id="CHEBI:15378"/>
        <dbReference type="ChEBI" id="CHEBI:30616"/>
        <dbReference type="ChEBI" id="CHEBI:58690"/>
        <dbReference type="ChEBI" id="CHEBI:58722"/>
        <dbReference type="ChEBI" id="CHEBI:456216"/>
        <dbReference type="EC" id="2.7.1.170"/>
    </reaction>
</comment>
<dbReference type="Gene3D" id="3.30.420.40">
    <property type="match status" value="2"/>
</dbReference>
<keyword evidence="1 2" id="KW-0418">Kinase</keyword>
<dbReference type="InterPro" id="IPR043129">
    <property type="entry name" value="ATPase_NBD"/>
</dbReference>
<comment type="similarity">
    <text evidence="1">Belongs to the anhydro-N-acetylmuramic acid kinase family.</text>
</comment>
<dbReference type="EC" id="2.7.1.170" evidence="1"/>